<reference evidence="2 3" key="1">
    <citation type="journal article" date="2016" name="Nat. Commun.">
        <title>Thousands of microbial genomes shed light on interconnected biogeochemical processes in an aquifer system.</title>
        <authorList>
            <person name="Anantharaman K."/>
            <person name="Brown C.T."/>
            <person name="Hug L.A."/>
            <person name="Sharon I."/>
            <person name="Castelle C.J."/>
            <person name="Probst A.J."/>
            <person name="Thomas B.C."/>
            <person name="Singh A."/>
            <person name="Wilkins M.J."/>
            <person name="Karaoz U."/>
            <person name="Brodie E.L."/>
            <person name="Williams K.H."/>
            <person name="Hubbard S.S."/>
            <person name="Banfield J.F."/>
        </authorList>
    </citation>
    <scope>NUCLEOTIDE SEQUENCE [LARGE SCALE GENOMIC DNA]</scope>
</reference>
<proteinExistence type="predicted"/>
<evidence type="ECO:0000313" key="3">
    <source>
        <dbReference type="Proteomes" id="UP000179324"/>
    </source>
</evidence>
<sequence length="379" mass="42783">MTKIVAVCAAALAILGAVIGSFTNAWFGLAFFVAFFGGFILEGLRRIPAKPPHMGQLTIRGKRIPGEFRNEGWNFFPLYPYWYGFVLVKVERIPFTVTVQGARTPDRAESRIPVLITLRPLPGFLTQYIDSGEEEGVRTQIEGKIQERVREWAMGAEEGPADWVELNRSQLEGTSVLVKQIASDSVTEIPKRAQDVPTWIWLRYYAEPQPTKFLKNEKPWARNKWRKVRDVLAQIEHDHGPGEVEKLKTAVRGRKEEIDQLRTGSGNVVLQDLGCRLERLNLGEISVLGGVGEKAEAQARENEERQAEEVELRFVRARIKELMAPPFKYSAEQALEIVQTERGKVVKTVAENKLNISPETRTMVERIVPDIAAAIAGRR</sequence>
<dbReference type="EMBL" id="MFKI01000042">
    <property type="protein sequence ID" value="OGG37959.1"/>
    <property type="molecule type" value="Genomic_DNA"/>
</dbReference>
<dbReference type="Proteomes" id="UP000179324">
    <property type="component" value="Unassembled WGS sequence"/>
</dbReference>
<feature type="coiled-coil region" evidence="1">
    <location>
        <begin position="293"/>
        <end position="320"/>
    </location>
</feature>
<evidence type="ECO:0008006" key="4">
    <source>
        <dbReference type="Google" id="ProtNLM"/>
    </source>
</evidence>
<name>A0A1F6BM05_9BACT</name>
<organism evidence="2 3">
    <name type="scientific">Candidatus Jorgensenbacteria bacterium GWC1_48_12</name>
    <dbReference type="NCBI Taxonomy" id="1798469"/>
    <lineage>
        <taxon>Bacteria</taxon>
        <taxon>Candidatus Joergenseniibacteriota</taxon>
    </lineage>
</organism>
<evidence type="ECO:0000313" key="2">
    <source>
        <dbReference type="EMBL" id="OGG37959.1"/>
    </source>
</evidence>
<evidence type="ECO:0000256" key="1">
    <source>
        <dbReference type="SAM" id="Coils"/>
    </source>
</evidence>
<gene>
    <name evidence="2" type="ORF">A2127_00920</name>
</gene>
<protein>
    <recommendedName>
        <fullName evidence="4">Band 7 domain-containing protein</fullName>
    </recommendedName>
</protein>
<dbReference type="AlphaFoldDB" id="A0A1F6BM05"/>
<accession>A0A1F6BM05</accession>
<comment type="caution">
    <text evidence="2">The sequence shown here is derived from an EMBL/GenBank/DDBJ whole genome shotgun (WGS) entry which is preliminary data.</text>
</comment>
<keyword evidence="1" id="KW-0175">Coiled coil</keyword>